<dbReference type="EMBL" id="BGPR01023109">
    <property type="protein sequence ID" value="GBN90022.1"/>
    <property type="molecule type" value="Genomic_DNA"/>
</dbReference>
<organism evidence="1 2">
    <name type="scientific">Araneus ventricosus</name>
    <name type="common">Orbweaver spider</name>
    <name type="synonym">Epeira ventricosa</name>
    <dbReference type="NCBI Taxonomy" id="182803"/>
    <lineage>
        <taxon>Eukaryota</taxon>
        <taxon>Metazoa</taxon>
        <taxon>Ecdysozoa</taxon>
        <taxon>Arthropoda</taxon>
        <taxon>Chelicerata</taxon>
        <taxon>Arachnida</taxon>
        <taxon>Araneae</taxon>
        <taxon>Araneomorphae</taxon>
        <taxon>Entelegynae</taxon>
        <taxon>Araneoidea</taxon>
        <taxon>Araneidae</taxon>
        <taxon>Araneus</taxon>
    </lineage>
</organism>
<comment type="caution">
    <text evidence="1">The sequence shown here is derived from an EMBL/GenBank/DDBJ whole genome shotgun (WGS) entry which is preliminary data.</text>
</comment>
<gene>
    <name evidence="1" type="ORF">AVEN_15538_1</name>
</gene>
<protein>
    <recommendedName>
        <fullName evidence="3">Tc3 transposase DNA binding domain-containing protein</fullName>
    </recommendedName>
</protein>
<evidence type="ECO:0000313" key="1">
    <source>
        <dbReference type="EMBL" id="GBN90022.1"/>
    </source>
</evidence>
<evidence type="ECO:0000313" key="2">
    <source>
        <dbReference type="Proteomes" id="UP000499080"/>
    </source>
</evidence>
<dbReference type="AlphaFoldDB" id="A0A4Y2SNW0"/>
<evidence type="ECO:0008006" key="3">
    <source>
        <dbReference type="Google" id="ProtNLM"/>
    </source>
</evidence>
<reference evidence="1 2" key="1">
    <citation type="journal article" date="2019" name="Sci. Rep.">
        <title>Orb-weaving spider Araneus ventricosus genome elucidates the spidroin gene catalogue.</title>
        <authorList>
            <person name="Kono N."/>
            <person name="Nakamura H."/>
            <person name="Ohtoshi R."/>
            <person name="Moran D.A.P."/>
            <person name="Shinohara A."/>
            <person name="Yoshida Y."/>
            <person name="Fujiwara M."/>
            <person name="Mori M."/>
            <person name="Tomita M."/>
            <person name="Arakawa K."/>
        </authorList>
    </citation>
    <scope>NUCLEOTIDE SEQUENCE [LARGE SCALE GENOMIC DNA]</scope>
</reference>
<dbReference type="OrthoDB" id="10045182at2759"/>
<dbReference type="Proteomes" id="UP000499080">
    <property type="component" value="Unassembled WGS sequence"/>
</dbReference>
<keyword evidence="2" id="KW-1185">Reference proteome</keyword>
<sequence>MSDKCIRSVPAAAMAGYQDSSDFERGVIIGAREIGHNISEVAMEFGFSLTTISRVYREYKDVCNWSDMGPVIRLETTLTGDRYRSILPITYTHSSPLCIPKDWENSSRTMRHPTRRELLPSSSRNTLLTLNTSIGHLNPQR</sequence>
<proteinExistence type="predicted"/>
<accession>A0A4Y2SNW0</accession>
<name>A0A4Y2SNW0_ARAVE</name>